<dbReference type="InterPro" id="IPR000515">
    <property type="entry name" value="MetI-like"/>
</dbReference>
<name>A0A643G3I2_9BURK</name>
<evidence type="ECO:0000256" key="3">
    <source>
        <dbReference type="ARBA" id="ARBA00022475"/>
    </source>
</evidence>
<dbReference type="EMBL" id="CP062804">
    <property type="protein sequence ID" value="QOT81170.1"/>
    <property type="molecule type" value="Genomic_DNA"/>
</dbReference>
<feature type="domain" description="ABC transmembrane type-1" evidence="8">
    <location>
        <begin position="71"/>
        <end position="259"/>
    </location>
</feature>
<dbReference type="Gene3D" id="1.10.3720.10">
    <property type="entry name" value="MetI-like"/>
    <property type="match status" value="1"/>
</dbReference>
<keyword evidence="4 7" id="KW-0812">Transmembrane</keyword>
<keyword evidence="5 7" id="KW-1133">Transmembrane helix</keyword>
<evidence type="ECO:0000313" key="10">
    <source>
        <dbReference type="Proteomes" id="UP000397656"/>
    </source>
</evidence>
<dbReference type="PROSITE" id="PS50928">
    <property type="entry name" value="ABC_TM1"/>
    <property type="match status" value="1"/>
</dbReference>
<dbReference type="InterPro" id="IPR035906">
    <property type="entry name" value="MetI-like_sf"/>
</dbReference>
<evidence type="ECO:0000256" key="7">
    <source>
        <dbReference type="RuleBase" id="RU363032"/>
    </source>
</evidence>
<dbReference type="SUPFAM" id="SSF161098">
    <property type="entry name" value="MetI-like"/>
    <property type="match status" value="1"/>
</dbReference>
<organism evidence="9 10">
    <name type="scientific">Cupriavidus basilensis</name>
    <dbReference type="NCBI Taxonomy" id="68895"/>
    <lineage>
        <taxon>Bacteria</taxon>
        <taxon>Pseudomonadati</taxon>
        <taxon>Pseudomonadota</taxon>
        <taxon>Betaproteobacteria</taxon>
        <taxon>Burkholderiales</taxon>
        <taxon>Burkholderiaceae</taxon>
        <taxon>Cupriavidus</taxon>
    </lineage>
</organism>
<comment type="subcellular location">
    <subcellularLocation>
        <location evidence="1 7">Cell membrane</location>
        <topology evidence="1 7">Multi-pass membrane protein</topology>
    </subcellularLocation>
</comment>
<dbReference type="CDD" id="cd06261">
    <property type="entry name" value="TM_PBP2"/>
    <property type="match status" value="1"/>
</dbReference>
<feature type="transmembrane region" description="Helical" evidence="7">
    <location>
        <begin position="193"/>
        <end position="216"/>
    </location>
</feature>
<dbReference type="AlphaFoldDB" id="A0A643G3I2"/>
<keyword evidence="2 7" id="KW-0813">Transport</keyword>
<evidence type="ECO:0000256" key="5">
    <source>
        <dbReference type="ARBA" id="ARBA00022989"/>
    </source>
</evidence>
<evidence type="ECO:0000259" key="8">
    <source>
        <dbReference type="PROSITE" id="PS50928"/>
    </source>
</evidence>
<dbReference type="InterPro" id="IPR050366">
    <property type="entry name" value="BP-dependent_transpt_permease"/>
</dbReference>
<dbReference type="GO" id="GO:0005886">
    <property type="term" value="C:plasma membrane"/>
    <property type="evidence" value="ECO:0007669"/>
    <property type="project" value="UniProtKB-SubCell"/>
</dbReference>
<gene>
    <name evidence="9" type="ORF">F7R26_027895</name>
</gene>
<dbReference type="RefSeq" id="WP_150984593.1">
    <property type="nucleotide sequence ID" value="NZ_CP062804.1"/>
</dbReference>
<sequence length="280" mass="29224">MKRWYLQPSIWLGSAILLLVVAAAALAGALFPADPLDMVGAPFVWPGTDPATPLGTDLMGRDLLAGLAHGARVSLLVGVSSAAVALAIGVTIGAAAGFYRGAVDAVLSRITEFFQTIPAFLLAIILVAVLKPSLGTIVFALGVTSWTSVARLVRAEFLTLRERDYVRAAVAVGASDAHLIFREILPNAWTPIIVSTGLLVANAILSEAGLAFLGLGDPNVVSWGSMIGLGRDALRTGWYMTAIPGLAVVLTVLSLNLLSDGLQAALNPRLRRARRAALPT</sequence>
<keyword evidence="3" id="KW-1003">Cell membrane</keyword>
<evidence type="ECO:0000313" key="9">
    <source>
        <dbReference type="EMBL" id="QOT81170.1"/>
    </source>
</evidence>
<feature type="transmembrane region" description="Helical" evidence="7">
    <location>
        <begin position="237"/>
        <end position="258"/>
    </location>
</feature>
<evidence type="ECO:0000256" key="2">
    <source>
        <dbReference type="ARBA" id="ARBA00022448"/>
    </source>
</evidence>
<evidence type="ECO:0000256" key="6">
    <source>
        <dbReference type="ARBA" id="ARBA00023136"/>
    </source>
</evidence>
<dbReference type="PANTHER" id="PTHR43386">
    <property type="entry name" value="OLIGOPEPTIDE TRANSPORT SYSTEM PERMEASE PROTEIN APPC"/>
    <property type="match status" value="1"/>
</dbReference>
<feature type="transmembrane region" description="Helical" evidence="7">
    <location>
        <begin position="110"/>
        <end position="130"/>
    </location>
</feature>
<feature type="transmembrane region" description="Helical" evidence="7">
    <location>
        <begin position="73"/>
        <end position="98"/>
    </location>
</feature>
<reference evidence="9 10" key="1">
    <citation type="submission" date="2020-10" db="EMBL/GenBank/DDBJ databases">
        <title>Complete genome sequence of Cupriavidus basilensis CCUG 49340T.</title>
        <authorList>
            <person name="Salva-Serra F."/>
            <person name="Donoso R.A."/>
            <person name="Cho K.H."/>
            <person name="Yoo J.A."/>
            <person name="Lee K."/>
            <person name="Yoon S.-H."/>
            <person name="Perez-Pantoja D."/>
            <person name="Moore E.R.B."/>
        </authorList>
    </citation>
    <scope>NUCLEOTIDE SEQUENCE [LARGE SCALE GENOMIC DNA]</scope>
    <source>
        <strain evidence="10">CCUG 49340</strain>
    </source>
</reference>
<dbReference type="Proteomes" id="UP000397656">
    <property type="component" value="Chromosome 2"/>
</dbReference>
<dbReference type="GO" id="GO:0055085">
    <property type="term" value="P:transmembrane transport"/>
    <property type="evidence" value="ECO:0007669"/>
    <property type="project" value="InterPro"/>
</dbReference>
<proteinExistence type="inferred from homology"/>
<keyword evidence="6 7" id="KW-0472">Membrane</keyword>
<dbReference type="PANTHER" id="PTHR43386:SF1">
    <property type="entry name" value="D,D-DIPEPTIDE TRANSPORT SYSTEM PERMEASE PROTEIN DDPC-RELATED"/>
    <property type="match status" value="1"/>
</dbReference>
<accession>A0A643G3I2</accession>
<dbReference type="Pfam" id="PF00528">
    <property type="entry name" value="BPD_transp_1"/>
    <property type="match status" value="1"/>
</dbReference>
<evidence type="ECO:0000256" key="4">
    <source>
        <dbReference type="ARBA" id="ARBA00022692"/>
    </source>
</evidence>
<protein>
    <submittedName>
        <fullName evidence="9">ABC transporter permease</fullName>
    </submittedName>
</protein>
<dbReference type="GeneID" id="98404774"/>
<comment type="similarity">
    <text evidence="7">Belongs to the binding-protein-dependent transport system permease family.</text>
</comment>
<evidence type="ECO:0000256" key="1">
    <source>
        <dbReference type="ARBA" id="ARBA00004651"/>
    </source>
</evidence>